<dbReference type="EMBL" id="BJOU01000001">
    <property type="protein sequence ID" value="GED96594.1"/>
    <property type="molecule type" value="Genomic_DNA"/>
</dbReference>
<dbReference type="Proteomes" id="UP000444980">
    <property type="component" value="Unassembled WGS sequence"/>
</dbReference>
<reference evidence="3" key="1">
    <citation type="submission" date="2019-06" db="EMBL/GenBank/DDBJ databases">
        <title>Gordonia isolated from sludge of a wastewater treatment plant.</title>
        <authorList>
            <person name="Tamura T."/>
            <person name="Aoyama K."/>
            <person name="Kang Y."/>
            <person name="Saito S."/>
            <person name="Akiyama N."/>
            <person name="Yazawa K."/>
            <person name="Gonoi T."/>
            <person name="Mikami Y."/>
        </authorList>
    </citation>
    <scope>NUCLEOTIDE SEQUENCE [LARGE SCALE GENOMIC DNA]</scope>
    <source>
        <strain evidence="3">NBRC 107697</strain>
    </source>
</reference>
<dbReference type="PROSITE" id="PS51257">
    <property type="entry name" value="PROKAR_LIPOPROTEIN"/>
    <property type="match status" value="1"/>
</dbReference>
<keyword evidence="1" id="KW-0732">Signal</keyword>
<evidence type="ECO:0000256" key="1">
    <source>
        <dbReference type="SAM" id="SignalP"/>
    </source>
</evidence>
<protein>
    <recommendedName>
        <fullName evidence="4">Lipoprotein</fullName>
    </recommendedName>
</protein>
<dbReference type="AlphaFoldDB" id="A0A7M3SVC0"/>
<sequence>MAGRRRRRILGGVAAAGLTLALVGACGSEDPAPYRESLSATQAAQATRAANEQFMRDYMQTGALSAVQPGPARAKIVDEFGRKTCPGSPAAENLVRLRAAMDRFTYVPGVHAEVVGVFSERGKDASVIAIARDVDPAKKTKPASKVFRVELGENAGKTCVRKETTL</sequence>
<comment type="caution">
    <text evidence="2">The sequence shown here is derived from an EMBL/GenBank/DDBJ whole genome shotgun (WGS) entry which is preliminary data.</text>
</comment>
<feature type="chain" id="PRO_5038504829" description="Lipoprotein" evidence="1">
    <location>
        <begin position="26"/>
        <end position="166"/>
    </location>
</feature>
<dbReference type="PROSITE" id="PS51318">
    <property type="entry name" value="TAT"/>
    <property type="match status" value="1"/>
</dbReference>
<evidence type="ECO:0000313" key="2">
    <source>
        <dbReference type="EMBL" id="GED96594.1"/>
    </source>
</evidence>
<accession>A0A7M3SVC0</accession>
<evidence type="ECO:0000313" key="3">
    <source>
        <dbReference type="Proteomes" id="UP000444980"/>
    </source>
</evidence>
<feature type="signal peptide" evidence="1">
    <location>
        <begin position="1"/>
        <end position="25"/>
    </location>
</feature>
<organism evidence="2 3">
    <name type="scientific">Gordonia crocea</name>
    <dbReference type="NCBI Taxonomy" id="589162"/>
    <lineage>
        <taxon>Bacteria</taxon>
        <taxon>Bacillati</taxon>
        <taxon>Actinomycetota</taxon>
        <taxon>Actinomycetes</taxon>
        <taxon>Mycobacteriales</taxon>
        <taxon>Gordoniaceae</taxon>
        <taxon>Gordonia</taxon>
    </lineage>
</organism>
<proteinExistence type="predicted"/>
<gene>
    <name evidence="2" type="ORF">nbrc107697_06330</name>
</gene>
<name>A0A7M3SVC0_9ACTN</name>
<keyword evidence="3" id="KW-1185">Reference proteome</keyword>
<evidence type="ECO:0008006" key="4">
    <source>
        <dbReference type="Google" id="ProtNLM"/>
    </source>
</evidence>
<dbReference type="InterPro" id="IPR006311">
    <property type="entry name" value="TAT_signal"/>
</dbReference>